<dbReference type="SUPFAM" id="SSF52047">
    <property type="entry name" value="RNI-like"/>
    <property type="match status" value="1"/>
</dbReference>
<gene>
    <name evidence="1" type="ORF">VTL71DRAFT_13974</name>
</gene>
<proteinExistence type="predicted"/>
<name>A0ABR4CLY2_9HELO</name>
<dbReference type="Proteomes" id="UP001595075">
    <property type="component" value="Unassembled WGS sequence"/>
</dbReference>
<dbReference type="InterPro" id="IPR032675">
    <property type="entry name" value="LRR_dom_sf"/>
</dbReference>
<evidence type="ECO:0000313" key="1">
    <source>
        <dbReference type="EMBL" id="KAL2070948.1"/>
    </source>
</evidence>
<dbReference type="InterPro" id="IPR036047">
    <property type="entry name" value="F-box-like_dom_sf"/>
</dbReference>
<reference evidence="1 2" key="1">
    <citation type="journal article" date="2024" name="Commun. Biol.">
        <title>Comparative genomic analysis of thermophilic fungi reveals convergent evolutionary adaptations and gene losses.</title>
        <authorList>
            <person name="Steindorff A.S."/>
            <person name="Aguilar-Pontes M.V."/>
            <person name="Robinson A.J."/>
            <person name="Andreopoulos B."/>
            <person name="LaButti K."/>
            <person name="Kuo A."/>
            <person name="Mondo S."/>
            <person name="Riley R."/>
            <person name="Otillar R."/>
            <person name="Haridas S."/>
            <person name="Lipzen A."/>
            <person name="Grimwood J."/>
            <person name="Schmutz J."/>
            <person name="Clum A."/>
            <person name="Reid I.D."/>
            <person name="Moisan M.C."/>
            <person name="Butler G."/>
            <person name="Nguyen T.T.M."/>
            <person name="Dewar K."/>
            <person name="Conant G."/>
            <person name="Drula E."/>
            <person name="Henrissat B."/>
            <person name="Hansel C."/>
            <person name="Singer S."/>
            <person name="Hutchinson M.I."/>
            <person name="de Vries R.P."/>
            <person name="Natvig D.O."/>
            <person name="Powell A.J."/>
            <person name="Tsang A."/>
            <person name="Grigoriev I.V."/>
        </authorList>
    </citation>
    <scope>NUCLEOTIDE SEQUENCE [LARGE SCALE GENOMIC DNA]</scope>
    <source>
        <strain evidence="1 2">CBS 494.80</strain>
    </source>
</reference>
<accession>A0ABR4CLY2</accession>
<comment type="caution">
    <text evidence="1">The sequence shown here is derived from an EMBL/GenBank/DDBJ whole genome shotgun (WGS) entry which is preliminary data.</text>
</comment>
<dbReference type="Gene3D" id="3.80.10.10">
    <property type="entry name" value="Ribonuclease Inhibitor"/>
    <property type="match status" value="1"/>
</dbReference>
<evidence type="ECO:0000313" key="2">
    <source>
        <dbReference type="Proteomes" id="UP001595075"/>
    </source>
</evidence>
<dbReference type="SUPFAM" id="SSF81383">
    <property type="entry name" value="F-box domain"/>
    <property type="match status" value="1"/>
</dbReference>
<sequence length="526" mass="59373">MVPSLPVEVFVNIASFVARADLLNFALASQRCCYAATPYLWRNIEVSIGNVWQGSKGTRRAIVLQWSVGRHVRSSDERLRHVRRFQVKELSTDTSTNVVPPNIAFESVLRWLKAMTGLEEFILKDPCLNIMPCLIDGLREIRSLTRLSIVVPIPERFRSESEYKELVNSWAQFRNLTSLELMFGSSQNVPAARIAASILFKSPHLQILKLGQAESENYRSNTTTNRDVARASIIIFRIYDLYSKLRREATIESPSQTKDGEPRHRLSGIGLVPLKRLVLDKPCLMGSDIHLFADTHHLKRLEISNDHYGDPLCVPYEGRQSVFKVLAGRAPNLVSIAFETDFIIDLGTESIDFTRDLPSFSELSIWNLNDHALFLKIMTACGGAGSNAKRWKKLLLGAPKDYSLDDYQSSRLLSFVADCTSLSHLDIHIPHACWDKLVDTVTDLPTLKEVHVHVLWKPEELLSSDSAAAQELFDCNPGLRIVMVVSKHSGTPPQFWRRGQSTSYPLRQGTTQLLDFPPVPRISITR</sequence>
<keyword evidence="2" id="KW-1185">Reference proteome</keyword>
<evidence type="ECO:0008006" key="3">
    <source>
        <dbReference type="Google" id="ProtNLM"/>
    </source>
</evidence>
<organism evidence="1 2">
    <name type="scientific">Oculimacula yallundae</name>
    <dbReference type="NCBI Taxonomy" id="86028"/>
    <lineage>
        <taxon>Eukaryota</taxon>
        <taxon>Fungi</taxon>
        <taxon>Dikarya</taxon>
        <taxon>Ascomycota</taxon>
        <taxon>Pezizomycotina</taxon>
        <taxon>Leotiomycetes</taxon>
        <taxon>Helotiales</taxon>
        <taxon>Ploettnerulaceae</taxon>
        <taxon>Oculimacula</taxon>
    </lineage>
</organism>
<protein>
    <recommendedName>
        <fullName evidence="3">F-box domain-containing protein</fullName>
    </recommendedName>
</protein>
<dbReference type="EMBL" id="JAZHXI010000006">
    <property type="protein sequence ID" value="KAL2070948.1"/>
    <property type="molecule type" value="Genomic_DNA"/>
</dbReference>